<sequence>MVAENVADWLLGGAVIDPLIRPVGHSMKLREFIPDKSVKQGKFGGNAYTTDEWFNRYPIWVQDHVWEAAFKPFVDILSRIWACEYRVLPMPMLKRVYEWKLNLDQRRVPHDVPYYMLRTRSIKLEQEAATTCKGSMATDHLAALVPGTYAIFLRTQLLVHVPPPTEFDPFAKAEELDGDRGLAPTWVNFIELTWCLLLVEVKSSSAAGELVMELDADRSLLKKLKSLRVKILRRRPHMCLEKAALSHFF</sequence>
<protein>
    <recommendedName>
        <fullName evidence="3">Aminotransferase-like plant mobile domain-containing protein</fullName>
    </recommendedName>
</protein>
<dbReference type="Proteomes" id="UP000027138">
    <property type="component" value="Unassembled WGS sequence"/>
</dbReference>
<organism evidence="1 2">
    <name type="scientific">Jatropha curcas</name>
    <name type="common">Barbados nut</name>
    <dbReference type="NCBI Taxonomy" id="180498"/>
    <lineage>
        <taxon>Eukaryota</taxon>
        <taxon>Viridiplantae</taxon>
        <taxon>Streptophyta</taxon>
        <taxon>Embryophyta</taxon>
        <taxon>Tracheophyta</taxon>
        <taxon>Spermatophyta</taxon>
        <taxon>Magnoliopsida</taxon>
        <taxon>eudicotyledons</taxon>
        <taxon>Gunneridae</taxon>
        <taxon>Pentapetalae</taxon>
        <taxon>rosids</taxon>
        <taxon>fabids</taxon>
        <taxon>Malpighiales</taxon>
        <taxon>Euphorbiaceae</taxon>
        <taxon>Crotonoideae</taxon>
        <taxon>Jatropheae</taxon>
        <taxon>Jatropha</taxon>
    </lineage>
</organism>
<reference evidence="1 2" key="1">
    <citation type="journal article" date="2014" name="PLoS ONE">
        <title>Global Analysis of Gene Expression Profiles in Physic Nut (Jatropha curcas L.) Seedlings Exposed to Salt Stress.</title>
        <authorList>
            <person name="Zhang L."/>
            <person name="Zhang C."/>
            <person name="Wu P."/>
            <person name="Chen Y."/>
            <person name="Li M."/>
            <person name="Jiang H."/>
            <person name="Wu G."/>
        </authorList>
    </citation>
    <scope>NUCLEOTIDE SEQUENCE [LARGE SCALE GENOMIC DNA]</scope>
    <source>
        <strain evidence="2">cv. GZQX0401</strain>
        <tissue evidence="1">Young leaves</tissue>
    </source>
</reference>
<evidence type="ECO:0000313" key="1">
    <source>
        <dbReference type="EMBL" id="KDP37744.1"/>
    </source>
</evidence>
<gene>
    <name evidence="1" type="ORF">JCGZ_05234</name>
</gene>
<name>A0A067L100_JATCU</name>
<evidence type="ECO:0000313" key="2">
    <source>
        <dbReference type="Proteomes" id="UP000027138"/>
    </source>
</evidence>
<dbReference type="EMBL" id="KK914384">
    <property type="protein sequence ID" value="KDP37744.1"/>
    <property type="molecule type" value="Genomic_DNA"/>
</dbReference>
<evidence type="ECO:0008006" key="3">
    <source>
        <dbReference type="Google" id="ProtNLM"/>
    </source>
</evidence>
<dbReference type="AlphaFoldDB" id="A0A067L100"/>
<proteinExistence type="predicted"/>
<accession>A0A067L100</accession>
<keyword evidence="2" id="KW-1185">Reference proteome</keyword>